<evidence type="ECO:0000256" key="6">
    <source>
        <dbReference type="ARBA" id="ARBA00022827"/>
    </source>
</evidence>
<comment type="cofactor">
    <cofactor evidence="1">
        <name>FAD</name>
        <dbReference type="ChEBI" id="CHEBI:57692"/>
    </cofactor>
</comment>
<dbReference type="EC" id="1.8.1.7" evidence="4"/>
<keyword evidence="6" id="KW-0274">FAD</keyword>
<dbReference type="PANTHER" id="PTHR42737:SF9">
    <property type="entry name" value="GLUTATHIONE REDUCTASE"/>
    <property type="match status" value="1"/>
</dbReference>
<evidence type="ECO:0000256" key="3">
    <source>
        <dbReference type="ARBA" id="ARBA00011738"/>
    </source>
</evidence>
<dbReference type="SUPFAM" id="SSF51905">
    <property type="entry name" value="FAD/NAD(P)-binding domain"/>
    <property type="match status" value="1"/>
</dbReference>
<evidence type="ECO:0000256" key="10">
    <source>
        <dbReference type="ARBA" id="ARBA00023284"/>
    </source>
</evidence>
<dbReference type="PANTHER" id="PTHR42737">
    <property type="entry name" value="GLUTATHIONE REDUCTASE"/>
    <property type="match status" value="1"/>
</dbReference>
<evidence type="ECO:0000313" key="13">
    <source>
        <dbReference type="EMBL" id="KAF6142786.1"/>
    </source>
</evidence>
<keyword evidence="10" id="KW-0676">Redox-active center</keyword>
<dbReference type="FunFam" id="3.50.50.60:FF:000051">
    <property type="entry name" value="Glutathione reductase"/>
    <property type="match status" value="1"/>
</dbReference>
<evidence type="ECO:0000256" key="4">
    <source>
        <dbReference type="ARBA" id="ARBA00012607"/>
    </source>
</evidence>
<organism evidence="13 14">
    <name type="scientific">Kingdonia uniflora</name>
    <dbReference type="NCBI Taxonomy" id="39325"/>
    <lineage>
        <taxon>Eukaryota</taxon>
        <taxon>Viridiplantae</taxon>
        <taxon>Streptophyta</taxon>
        <taxon>Embryophyta</taxon>
        <taxon>Tracheophyta</taxon>
        <taxon>Spermatophyta</taxon>
        <taxon>Magnoliopsida</taxon>
        <taxon>Ranunculales</taxon>
        <taxon>Circaeasteraceae</taxon>
        <taxon>Kingdonia</taxon>
    </lineage>
</organism>
<accession>A0A7J7LJE9</accession>
<dbReference type="GO" id="GO:0005829">
    <property type="term" value="C:cytosol"/>
    <property type="evidence" value="ECO:0007669"/>
    <property type="project" value="TreeGrafter"/>
</dbReference>
<evidence type="ECO:0000313" key="14">
    <source>
        <dbReference type="Proteomes" id="UP000541444"/>
    </source>
</evidence>
<dbReference type="Pfam" id="PF07992">
    <property type="entry name" value="Pyr_redox_2"/>
    <property type="match status" value="1"/>
</dbReference>
<protein>
    <recommendedName>
        <fullName evidence="4">glutathione-disulfide reductase</fullName>
        <ecNumber evidence="4">1.8.1.7</ecNumber>
    </recommendedName>
</protein>
<dbReference type="OrthoDB" id="1919841at2759"/>
<dbReference type="Proteomes" id="UP000541444">
    <property type="component" value="Unassembled WGS sequence"/>
</dbReference>
<feature type="domain" description="FAD/NAD(P)-binding" evidence="12">
    <location>
        <begin position="9"/>
        <end position="236"/>
    </location>
</feature>
<evidence type="ECO:0000256" key="5">
    <source>
        <dbReference type="ARBA" id="ARBA00022630"/>
    </source>
</evidence>
<dbReference type="GO" id="GO:0005739">
    <property type="term" value="C:mitochondrion"/>
    <property type="evidence" value="ECO:0007669"/>
    <property type="project" value="TreeGrafter"/>
</dbReference>
<keyword evidence="8" id="KW-0560">Oxidoreductase</keyword>
<evidence type="ECO:0000256" key="11">
    <source>
        <dbReference type="ARBA" id="ARBA00049142"/>
    </source>
</evidence>
<dbReference type="EMBL" id="JACGCM010002238">
    <property type="protein sequence ID" value="KAF6142786.1"/>
    <property type="molecule type" value="Genomic_DNA"/>
</dbReference>
<comment type="similarity">
    <text evidence="2">Belongs to the class-I pyridine nucleotide-disulfide oxidoreductase family.</text>
</comment>
<dbReference type="InterPro" id="IPR023753">
    <property type="entry name" value="FAD/NAD-binding_dom"/>
</dbReference>
<dbReference type="GO" id="GO:0045454">
    <property type="term" value="P:cell redox homeostasis"/>
    <property type="evidence" value="ECO:0007669"/>
    <property type="project" value="InterPro"/>
</dbReference>
<comment type="caution">
    <text evidence="13">The sequence shown here is derived from an EMBL/GenBank/DDBJ whole genome shotgun (WGS) entry which is preliminary data.</text>
</comment>
<dbReference type="AlphaFoldDB" id="A0A7J7LJE9"/>
<gene>
    <name evidence="13" type="ORF">GIB67_002650</name>
</gene>
<proteinExistence type="inferred from homology"/>
<evidence type="ECO:0000256" key="7">
    <source>
        <dbReference type="ARBA" id="ARBA00022857"/>
    </source>
</evidence>
<dbReference type="GO" id="GO:0006749">
    <property type="term" value="P:glutathione metabolic process"/>
    <property type="evidence" value="ECO:0007669"/>
    <property type="project" value="TreeGrafter"/>
</dbReference>
<reference evidence="13 14" key="1">
    <citation type="journal article" date="2020" name="IScience">
        <title>Genome Sequencing of the Endangered Kingdonia uniflora (Circaeasteraceae, Ranunculales) Reveals Potential Mechanisms of Evolutionary Specialization.</title>
        <authorList>
            <person name="Sun Y."/>
            <person name="Deng T."/>
            <person name="Zhang A."/>
            <person name="Moore M.J."/>
            <person name="Landis J.B."/>
            <person name="Lin N."/>
            <person name="Zhang H."/>
            <person name="Zhang X."/>
            <person name="Huang J."/>
            <person name="Zhang X."/>
            <person name="Sun H."/>
            <person name="Wang H."/>
        </authorList>
    </citation>
    <scope>NUCLEOTIDE SEQUENCE [LARGE SCALE GENOMIC DNA]</scope>
    <source>
        <strain evidence="13">TB1705</strain>
        <tissue evidence="13">Leaf</tissue>
    </source>
</reference>
<evidence type="ECO:0000259" key="12">
    <source>
        <dbReference type="Pfam" id="PF07992"/>
    </source>
</evidence>
<dbReference type="InterPro" id="IPR046952">
    <property type="entry name" value="GSHR/TRXR-like"/>
</dbReference>
<evidence type="ECO:0000256" key="2">
    <source>
        <dbReference type="ARBA" id="ARBA00007532"/>
    </source>
</evidence>
<evidence type="ECO:0000256" key="8">
    <source>
        <dbReference type="ARBA" id="ARBA00023002"/>
    </source>
</evidence>
<evidence type="ECO:0000256" key="1">
    <source>
        <dbReference type="ARBA" id="ARBA00001974"/>
    </source>
</evidence>
<evidence type="ECO:0000256" key="9">
    <source>
        <dbReference type="ARBA" id="ARBA00023157"/>
    </source>
</evidence>
<dbReference type="GO" id="GO:0004362">
    <property type="term" value="F:glutathione-disulfide reductase (NADPH) activity"/>
    <property type="evidence" value="ECO:0007669"/>
    <property type="project" value="UniProtKB-EC"/>
</dbReference>
<dbReference type="GO" id="GO:0034599">
    <property type="term" value="P:cellular response to oxidative stress"/>
    <property type="evidence" value="ECO:0007669"/>
    <property type="project" value="TreeGrafter"/>
</dbReference>
<comment type="catalytic activity">
    <reaction evidence="11">
        <text>2 glutathione + NADP(+) = glutathione disulfide + NADPH + H(+)</text>
        <dbReference type="Rhea" id="RHEA:11740"/>
        <dbReference type="ChEBI" id="CHEBI:15378"/>
        <dbReference type="ChEBI" id="CHEBI:57783"/>
        <dbReference type="ChEBI" id="CHEBI:57925"/>
        <dbReference type="ChEBI" id="CHEBI:58297"/>
        <dbReference type="ChEBI" id="CHEBI:58349"/>
        <dbReference type="EC" id="1.8.1.7"/>
    </reaction>
</comment>
<keyword evidence="5" id="KW-0285">Flavoprotein</keyword>
<comment type="subunit">
    <text evidence="3">Homodimer.</text>
</comment>
<dbReference type="Gene3D" id="3.50.50.60">
    <property type="entry name" value="FAD/NAD(P)-binding domain"/>
    <property type="match status" value="2"/>
</dbReference>
<dbReference type="InterPro" id="IPR036188">
    <property type="entry name" value="FAD/NAD-bd_sf"/>
</dbReference>
<keyword evidence="7" id="KW-0521">NADP</keyword>
<sequence>MSISLIHIYVLWGCVPKKLLVYSSKYSHDFEDSRGCGWNYETEPTHDWITLMANKIAELQHLTGIYKNILKNVRVKSIEGCRKILDPHTVDVDGKLYITRHILISVGGCPFILDIPGSQYAIDSDVALDLHSRIKKISIIGGGYIAIEFASIFNCLKSEVRLFTRQNNVLRGFDEEIIDFVSKQMLLRRIDFYTEESPQAILKAPDGSLSLKTNKGNINGFSHIMFATGHRPDTKGNGSSCN</sequence>
<keyword evidence="14" id="KW-1185">Reference proteome</keyword>
<keyword evidence="9" id="KW-1015">Disulfide bond</keyword>
<dbReference type="PRINTS" id="PR00368">
    <property type="entry name" value="FADPNR"/>
</dbReference>
<dbReference type="GO" id="GO:0050660">
    <property type="term" value="F:flavin adenine dinucleotide binding"/>
    <property type="evidence" value="ECO:0007669"/>
    <property type="project" value="InterPro"/>
</dbReference>
<name>A0A7J7LJE9_9MAGN</name>
<dbReference type="PRINTS" id="PR00411">
    <property type="entry name" value="PNDRDTASEI"/>
</dbReference>